<dbReference type="Proteomes" id="UP000271241">
    <property type="component" value="Unassembled WGS sequence"/>
</dbReference>
<keyword evidence="1 3" id="KW-0547">Nucleotide-binding</keyword>
<dbReference type="AlphaFoldDB" id="A0A4P9XT16"/>
<dbReference type="GO" id="GO:0000285">
    <property type="term" value="F:1-phosphatidylinositol-3-phosphate 5-kinase activity"/>
    <property type="evidence" value="ECO:0007669"/>
    <property type="project" value="InterPro"/>
</dbReference>
<dbReference type="GO" id="GO:0000329">
    <property type="term" value="C:fungal-type vacuole membrane"/>
    <property type="evidence" value="ECO:0007669"/>
    <property type="project" value="TreeGrafter"/>
</dbReference>
<dbReference type="CDD" id="cd17300">
    <property type="entry name" value="PIPKc_PIKfyve"/>
    <property type="match status" value="1"/>
</dbReference>
<name>A0A4P9XT16_9FUNG</name>
<feature type="domain" description="PIPK" evidence="4">
    <location>
        <begin position="85"/>
        <end position="417"/>
    </location>
</feature>
<dbReference type="Gene3D" id="3.30.800.10">
    <property type="entry name" value="Phosphatidylinositol Phosphate Kinase II Beta"/>
    <property type="match status" value="1"/>
</dbReference>
<proteinExistence type="predicted"/>
<evidence type="ECO:0000313" key="5">
    <source>
        <dbReference type="EMBL" id="RKP09305.1"/>
    </source>
</evidence>
<sequence>MSNSKTISHATRPSAQLLGQDAGALEHLTGGGDRISIVKTITNLWAAGATADTFLPLEYPIKPTEHMLPDSLVHVRLDEPSSIIAYALSSKDYQFQMDRQRESQMLVNPAGDNLSLHGSDDGSFHEKHDTFDIQEQLTSANENHFKIQFVDKSLRFYCKIFYADQFDALRRNCGFDRYYIDSLSRCVKWSSRGGKSGAAFLKTKDNRLIMKQLQRSEADALLRFAPSYFDYMSRAFFSEANLNTVLTKLFGYYRIGYKDPITGESVRMDVIVMENLFYNRKISQLFDLKGSTRNRKAERTDREDEVLLDENLIQYIYENPIFIREHSKMMLRSSIWNDTLFLSRLNVMDYSLLVGIDSEKGELVVGIIDFIRTFTWDKRLESWVKETGLLGGGSREPTIVTPRQYKRRFRNAMERYFLMVPDKYYISEIEYPSAATGPPVTMAPGLGLTYGPAGNNMVMLPTGPSSVSGV</sequence>
<keyword evidence="2 3" id="KW-0067">ATP-binding</keyword>
<dbReference type="GO" id="GO:0005524">
    <property type="term" value="F:ATP binding"/>
    <property type="evidence" value="ECO:0007669"/>
    <property type="project" value="UniProtKB-UniRule"/>
</dbReference>
<keyword evidence="3" id="KW-0808">Transferase</keyword>
<dbReference type="InterPro" id="IPR002498">
    <property type="entry name" value="PInositol-4-P-4/5-kinase_core"/>
</dbReference>
<keyword evidence="6" id="KW-1185">Reference proteome</keyword>
<evidence type="ECO:0000256" key="1">
    <source>
        <dbReference type="ARBA" id="ARBA00022741"/>
    </source>
</evidence>
<dbReference type="SMART" id="SM00330">
    <property type="entry name" value="PIPKc"/>
    <property type="match status" value="1"/>
</dbReference>
<dbReference type="FunFam" id="3.30.810.10:FF:000001">
    <property type="entry name" value="1-phosphatidylinositol 3-phosphate 5-kinase FAB1"/>
    <property type="match status" value="1"/>
</dbReference>
<dbReference type="OrthoDB" id="158357at2759"/>
<dbReference type="InterPro" id="IPR044769">
    <property type="entry name" value="PIKfyve_PIPKc"/>
</dbReference>
<dbReference type="GO" id="GO:0046854">
    <property type="term" value="P:phosphatidylinositol phosphate biosynthetic process"/>
    <property type="evidence" value="ECO:0007669"/>
    <property type="project" value="TreeGrafter"/>
</dbReference>
<accession>A0A4P9XT16</accession>
<gene>
    <name evidence="5" type="ORF">THASP1DRAFT_14465</name>
</gene>
<reference evidence="6" key="1">
    <citation type="journal article" date="2018" name="Nat. Microbiol.">
        <title>Leveraging single-cell genomics to expand the fungal tree of life.</title>
        <authorList>
            <person name="Ahrendt S.R."/>
            <person name="Quandt C.A."/>
            <person name="Ciobanu D."/>
            <person name="Clum A."/>
            <person name="Salamov A."/>
            <person name="Andreopoulos B."/>
            <person name="Cheng J.F."/>
            <person name="Woyke T."/>
            <person name="Pelin A."/>
            <person name="Henrissat B."/>
            <person name="Reynolds N.K."/>
            <person name="Benny G.L."/>
            <person name="Smith M.E."/>
            <person name="James T.Y."/>
            <person name="Grigoriev I.V."/>
        </authorList>
    </citation>
    <scope>NUCLEOTIDE SEQUENCE [LARGE SCALE GENOMIC DNA]</scope>
    <source>
        <strain evidence="6">RSA 1356</strain>
    </source>
</reference>
<dbReference type="SUPFAM" id="SSF56104">
    <property type="entry name" value="SAICAR synthase-like"/>
    <property type="match status" value="1"/>
</dbReference>
<evidence type="ECO:0000313" key="6">
    <source>
        <dbReference type="Proteomes" id="UP000271241"/>
    </source>
</evidence>
<dbReference type="PROSITE" id="PS51455">
    <property type="entry name" value="PIPK"/>
    <property type="match status" value="1"/>
</dbReference>
<dbReference type="GO" id="GO:0010008">
    <property type="term" value="C:endosome membrane"/>
    <property type="evidence" value="ECO:0007669"/>
    <property type="project" value="TreeGrafter"/>
</dbReference>
<dbReference type="InterPro" id="IPR027483">
    <property type="entry name" value="PInositol-4-P-4/5-kinase_C_sf"/>
</dbReference>
<dbReference type="STRING" id="78915.A0A4P9XT16"/>
<dbReference type="Gene3D" id="3.30.810.10">
    <property type="entry name" value="2-Layer Sandwich"/>
    <property type="match status" value="1"/>
</dbReference>
<evidence type="ECO:0000259" key="4">
    <source>
        <dbReference type="PROSITE" id="PS51455"/>
    </source>
</evidence>
<organism evidence="5 6">
    <name type="scientific">Thamnocephalis sphaerospora</name>
    <dbReference type="NCBI Taxonomy" id="78915"/>
    <lineage>
        <taxon>Eukaryota</taxon>
        <taxon>Fungi</taxon>
        <taxon>Fungi incertae sedis</taxon>
        <taxon>Zoopagomycota</taxon>
        <taxon>Zoopagomycotina</taxon>
        <taxon>Zoopagomycetes</taxon>
        <taxon>Zoopagales</taxon>
        <taxon>Sigmoideomycetaceae</taxon>
        <taxon>Thamnocephalis</taxon>
    </lineage>
</organism>
<protein>
    <recommendedName>
        <fullName evidence="4">PIPK domain-containing protein</fullName>
    </recommendedName>
</protein>
<dbReference type="PANTHER" id="PTHR45748">
    <property type="entry name" value="1-PHOSPHATIDYLINOSITOL 3-PHOSPHATE 5-KINASE-RELATED"/>
    <property type="match status" value="1"/>
</dbReference>
<dbReference type="Pfam" id="PF01504">
    <property type="entry name" value="PIP5K"/>
    <property type="match status" value="2"/>
</dbReference>
<evidence type="ECO:0000256" key="3">
    <source>
        <dbReference type="PROSITE-ProRule" id="PRU00781"/>
    </source>
</evidence>
<keyword evidence="3" id="KW-0418">Kinase</keyword>
<evidence type="ECO:0000256" key="2">
    <source>
        <dbReference type="ARBA" id="ARBA00022840"/>
    </source>
</evidence>
<dbReference type="InterPro" id="IPR027484">
    <property type="entry name" value="PInositol-4-P-5-kinase_N"/>
</dbReference>
<dbReference type="EMBL" id="KZ992524">
    <property type="protein sequence ID" value="RKP09305.1"/>
    <property type="molecule type" value="Genomic_DNA"/>
</dbReference>
<dbReference type="PANTHER" id="PTHR45748:SF7">
    <property type="entry name" value="1-PHOSPHATIDYLINOSITOL 3-PHOSPHATE 5-KINASE-RELATED"/>
    <property type="match status" value="1"/>
</dbReference>